<organism evidence="10 11">
    <name type="scientific">Edaphobacter modestus</name>
    <dbReference type="NCBI Taxonomy" id="388466"/>
    <lineage>
        <taxon>Bacteria</taxon>
        <taxon>Pseudomonadati</taxon>
        <taxon>Acidobacteriota</taxon>
        <taxon>Terriglobia</taxon>
        <taxon>Terriglobales</taxon>
        <taxon>Acidobacteriaceae</taxon>
        <taxon>Edaphobacter</taxon>
    </lineage>
</organism>
<dbReference type="GO" id="GO:0016853">
    <property type="term" value="F:isomerase activity"/>
    <property type="evidence" value="ECO:0007669"/>
    <property type="project" value="UniProtKB-KW"/>
</dbReference>
<dbReference type="Pfam" id="PF00571">
    <property type="entry name" value="CBS"/>
    <property type="match status" value="2"/>
</dbReference>
<dbReference type="InterPro" id="IPR035474">
    <property type="entry name" value="SIS_Kpsf"/>
</dbReference>
<feature type="site" description="Catalytically relevant" evidence="6">
    <location>
        <position position="157"/>
    </location>
</feature>
<dbReference type="Proteomes" id="UP000292958">
    <property type="component" value="Unassembled WGS sequence"/>
</dbReference>
<dbReference type="PIRSF" id="PIRSF004692">
    <property type="entry name" value="KdsD_KpsF"/>
    <property type="match status" value="1"/>
</dbReference>
<gene>
    <name evidence="10" type="ORF">BDD14_5032</name>
</gene>
<dbReference type="GO" id="GO:0097367">
    <property type="term" value="F:carbohydrate derivative binding"/>
    <property type="evidence" value="ECO:0007669"/>
    <property type="project" value="InterPro"/>
</dbReference>
<dbReference type="CDD" id="cd04604">
    <property type="entry name" value="CBS_pair_SIS_assoc"/>
    <property type="match status" value="1"/>
</dbReference>
<evidence type="ECO:0000313" key="11">
    <source>
        <dbReference type="Proteomes" id="UP000292958"/>
    </source>
</evidence>
<dbReference type="PANTHER" id="PTHR42745">
    <property type="match status" value="1"/>
</dbReference>
<protein>
    <submittedName>
        <fullName evidence="10">Arabinose-5-phosphate isomerase</fullName>
    </submittedName>
</protein>
<evidence type="ECO:0000256" key="5">
    <source>
        <dbReference type="PIRSR" id="PIRSR004692-2"/>
    </source>
</evidence>
<dbReference type="InterPro" id="IPR046348">
    <property type="entry name" value="SIS_dom_sf"/>
</dbReference>
<evidence type="ECO:0000259" key="8">
    <source>
        <dbReference type="PROSITE" id="PS51371"/>
    </source>
</evidence>
<feature type="binding site" evidence="5">
    <location>
        <position position="87"/>
    </location>
    <ligand>
        <name>Zn(2+)</name>
        <dbReference type="ChEBI" id="CHEBI:29105"/>
    </ligand>
</feature>
<evidence type="ECO:0000256" key="1">
    <source>
        <dbReference type="ARBA" id="ARBA00008165"/>
    </source>
</evidence>
<reference evidence="10 11" key="1">
    <citation type="submission" date="2019-02" db="EMBL/GenBank/DDBJ databases">
        <title>Genomic Encyclopedia of Archaeal and Bacterial Type Strains, Phase II (KMG-II): from individual species to whole genera.</title>
        <authorList>
            <person name="Goeker M."/>
        </authorList>
    </citation>
    <scope>NUCLEOTIDE SEQUENCE [LARGE SCALE GENOMIC DNA]</scope>
    <source>
        <strain evidence="10 11">DSM 18101</strain>
    </source>
</reference>
<evidence type="ECO:0000256" key="2">
    <source>
        <dbReference type="ARBA" id="ARBA00022737"/>
    </source>
</evidence>
<accession>A0A4Q7Z1F3</accession>
<dbReference type="PROSITE" id="PS51464">
    <property type="entry name" value="SIS"/>
    <property type="match status" value="1"/>
</dbReference>
<sequence length="334" mass="35468">MSDVPLTSADHTLPSEYVRIEARALLELSLRLDGPMLPAFTQAADLLLGALAGQNRIIVTGIGKSGIIARKIAATLRSTGSPANYLHPAEAVHGDLGMLSHGDTVIALSASGETEELLRLLPLLKRLADKLITFSGNLSSTLAAASDVALDTSVSAEACPHNLAPTASTTVMLALGDALALEVSRRRGWKAEDFADLHPGGRLGKRLARVAELMHSGDALPRVLASTPMPQVIYEMSRRKLGMTTVLNEKGDLLGMISDGDLRRLLERDGGRALEHTAGEIMNPHPVTIDAEAFASSALALMEEKKITSLIVTAPSGRAEGVLHLHDLWTLELI</sequence>
<dbReference type="GO" id="GO:0046872">
    <property type="term" value="F:metal ion binding"/>
    <property type="evidence" value="ECO:0007669"/>
    <property type="project" value="UniProtKB-KW"/>
</dbReference>
<comment type="caution">
    <text evidence="10">The sequence shown here is derived from an EMBL/GenBank/DDBJ whole genome shotgun (WGS) entry which is preliminary data.</text>
</comment>
<evidence type="ECO:0000256" key="7">
    <source>
        <dbReference type="PROSITE-ProRule" id="PRU00703"/>
    </source>
</evidence>
<evidence type="ECO:0000256" key="4">
    <source>
        <dbReference type="PIRNR" id="PIRNR004692"/>
    </source>
</evidence>
<proteinExistence type="inferred from homology"/>
<dbReference type="Gene3D" id="3.40.50.10490">
    <property type="entry name" value="Glucose-6-phosphate isomerase like protein, domain 1"/>
    <property type="match status" value="1"/>
</dbReference>
<keyword evidence="5" id="KW-0479">Metal-binding</keyword>
<dbReference type="InterPro" id="IPR004800">
    <property type="entry name" value="KdsD/KpsF-type"/>
</dbReference>
<keyword evidence="3 7" id="KW-0129">CBS domain</keyword>
<feature type="domain" description="CBS" evidence="8">
    <location>
        <begin position="214"/>
        <end position="274"/>
    </location>
</feature>
<name>A0A4Q7Z1F3_9BACT</name>
<dbReference type="PROSITE" id="PS51371">
    <property type="entry name" value="CBS"/>
    <property type="match status" value="2"/>
</dbReference>
<dbReference type="PANTHER" id="PTHR42745:SF1">
    <property type="entry name" value="ARABINOSE 5-PHOSPHATE ISOMERASE KDSD"/>
    <property type="match status" value="1"/>
</dbReference>
<keyword evidence="10" id="KW-0413">Isomerase</keyword>
<evidence type="ECO:0000256" key="6">
    <source>
        <dbReference type="PIRSR" id="PIRSR004692-3"/>
    </source>
</evidence>
<keyword evidence="11" id="KW-1185">Reference proteome</keyword>
<feature type="site" description="Catalytically relevant" evidence="6">
    <location>
        <position position="198"/>
    </location>
</feature>
<comment type="similarity">
    <text evidence="1 4">Belongs to the SIS family. GutQ/KpsF subfamily.</text>
</comment>
<evidence type="ECO:0000259" key="9">
    <source>
        <dbReference type="PROSITE" id="PS51464"/>
    </source>
</evidence>
<dbReference type="NCBIfam" id="TIGR00393">
    <property type="entry name" value="kpsF"/>
    <property type="match status" value="1"/>
</dbReference>
<feature type="domain" description="CBS" evidence="8">
    <location>
        <begin position="282"/>
        <end position="334"/>
    </location>
</feature>
<keyword evidence="5" id="KW-0862">Zinc</keyword>
<dbReference type="OrthoDB" id="9762536at2"/>
<dbReference type="InterPro" id="IPR046342">
    <property type="entry name" value="CBS_dom_sf"/>
</dbReference>
<dbReference type="InterPro" id="IPR000644">
    <property type="entry name" value="CBS_dom"/>
</dbReference>
<dbReference type="SUPFAM" id="SSF53697">
    <property type="entry name" value="SIS domain"/>
    <property type="match status" value="1"/>
</dbReference>
<dbReference type="InterPro" id="IPR050986">
    <property type="entry name" value="GutQ/KpsF_isomerases"/>
</dbReference>
<dbReference type="Pfam" id="PF01380">
    <property type="entry name" value="SIS"/>
    <property type="match status" value="1"/>
</dbReference>
<feature type="site" description="Catalytically relevant" evidence="6">
    <location>
        <position position="64"/>
    </location>
</feature>
<dbReference type="GO" id="GO:0005975">
    <property type="term" value="P:carbohydrate metabolic process"/>
    <property type="evidence" value="ECO:0007669"/>
    <property type="project" value="InterPro"/>
</dbReference>
<dbReference type="Gene3D" id="3.10.580.10">
    <property type="entry name" value="CBS-domain"/>
    <property type="match status" value="1"/>
</dbReference>
<dbReference type="AlphaFoldDB" id="A0A4Q7Z1F3"/>
<evidence type="ECO:0000313" key="10">
    <source>
        <dbReference type="EMBL" id="RZU43373.1"/>
    </source>
</evidence>
<dbReference type="SMART" id="SM00116">
    <property type="entry name" value="CBS"/>
    <property type="match status" value="2"/>
</dbReference>
<feature type="site" description="Catalytically relevant" evidence="6">
    <location>
        <position position="116"/>
    </location>
</feature>
<dbReference type="EMBL" id="SHKW01000001">
    <property type="protein sequence ID" value="RZU43373.1"/>
    <property type="molecule type" value="Genomic_DNA"/>
</dbReference>
<dbReference type="CDD" id="cd05014">
    <property type="entry name" value="SIS_Kpsf"/>
    <property type="match status" value="1"/>
</dbReference>
<dbReference type="InterPro" id="IPR001347">
    <property type="entry name" value="SIS_dom"/>
</dbReference>
<feature type="domain" description="SIS" evidence="9">
    <location>
        <begin position="43"/>
        <end position="189"/>
    </location>
</feature>
<dbReference type="RefSeq" id="WP_130421888.1">
    <property type="nucleotide sequence ID" value="NZ_SHKW01000001.1"/>
</dbReference>
<dbReference type="GO" id="GO:1901135">
    <property type="term" value="P:carbohydrate derivative metabolic process"/>
    <property type="evidence" value="ECO:0007669"/>
    <property type="project" value="InterPro"/>
</dbReference>
<keyword evidence="2" id="KW-0677">Repeat</keyword>
<evidence type="ECO:0000256" key="3">
    <source>
        <dbReference type="ARBA" id="ARBA00023122"/>
    </source>
</evidence>